<evidence type="ECO:0000256" key="1">
    <source>
        <dbReference type="SAM" id="MobiDB-lite"/>
    </source>
</evidence>
<reference evidence="2" key="1">
    <citation type="submission" date="2011-04" db="EMBL/GenBank/DDBJ databases">
        <title>Evolution of plant cell wall degrading machinery underlies the functional diversity of forest fungi.</title>
        <authorList>
            <consortium name="US DOE Joint Genome Institute (JGI-PGF)"/>
            <person name="Eastwood D.C."/>
            <person name="Floudas D."/>
            <person name="Binder M."/>
            <person name="Majcherczyk A."/>
            <person name="Schneider P."/>
            <person name="Aerts A."/>
            <person name="Asiegbu F.O."/>
            <person name="Baker S.E."/>
            <person name="Barry K."/>
            <person name="Bendiksby M."/>
            <person name="Blumentritt M."/>
            <person name="Coutinho P.M."/>
            <person name="Cullen D."/>
            <person name="Cullen D."/>
            <person name="Gathman A."/>
            <person name="Goodell B."/>
            <person name="Henrissat B."/>
            <person name="Ihrmark K."/>
            <person name="Kauserud H."/>
            <person name="Kohler A."/>
            <person name="LaButti K."/>
            <person name="Lapidus A."/>
            <person name="Lavin J.L."/>
            <person name="Lee Y.-H."/>
            <person name="Lindquist E."/>
            <person name="Lilly W."/>
            <person name="Lucas S."/>
            <person name="Morin E."/>
            <person name="Murat C."/>
            <person name="Oguiza J.A."/>
            <person name="Park J."/>
            <person name="Pisabarro A.G."/>
            <person name="Riley R."/>
            <person name="Rosling A."/>
            <person name="Salamov A."/>
            <person name="Schmidt O."/>
            <person name="Schmutz J."/>
            <person name="Skrede I."/>
            <person name="Stenlid J."/>
            <person name="Wiebenga A."/>
            <person name="Xie X."/>
            <person name="Kues U."/>
            <person name="Hibbett D.S."/>
            <person name="Hoffmeister D."/>
            <person name="Hogberg N."/>
            <person name="Martin F."/>
            <person name="Grigoriev I.V."/>
            <person name="Watkinson S.C."/>
        </authorList>
    </citation>
    <scope>NUCLEOTIDE SEQUENCE</scope>
    <source>
        <strain evidence="2">S7.9</strain>
    </source>
</reference>
<protein>
    <submittedName>
        <fullName evidence="2">Uncharacterized protein</fullName>
    </submittedName>
</protein>
<dbReference type="RefSeq" id="XP_007316403.1">
    <property type="nucleotide sequence ID" value="XM_007316341.1"/>
</dbReference>
<dbReference type="Proteomes" id="UP000008064">
    <property type="component" value="Unassembled WGS sequence"/>
</dbReference>
<sequence>MQPISHRSRFYPPESPKKDRHDTQGVYQHSSPLVKMNDQSLRHLDDSLQRLRSLSDSLQGSGDKVCLYDTRWLCIL</sequence>
<dbReference type="GeneID" id="18818483"/>
<dbReference type="AlphaFoldDB" id="F8NRB1"/>
<evidence type="ECO:0000313" key="2">
    <source>
        <dbReference type="EMBL" id="EGO26230.1"/>
    </source>
</evidence>
<gene>
    <name evidence="2" type="ORF">SERLADRAFT_463048</name>
</gene>
<organism>
    <name type="scientific">Serpula lacrymans var. lacrymans (strain S7.9)</name>
    <name type="common">Dry rot fungus</name>
    <dbReference type="NCBI Taxonomy" id="578457"/>
    <lineage>
        <taxon>Eukaryota</taxon>
        <taxon>Fungi</taxon>
        <taxon>Dikarya</taxon>
        <taxon>Basidiomycota</taxon>
        <taxon>Agaricomycotina</taxon>
        <taxon>Agaricomycetes</taxon>
        <taxon>Agaricomycetidae</taxon>
        <taxon>Boletales</taxon>
        <taxon>Coniophorineae</taxon>
        <taxon>Serpulaceae</taxon>
        <taxon>Serpula</taxon>
    </lineage>
</organism>
<feature type="region of interest" description="Disordered" evidence="1">
    <location>
        <begin position="1"/>
        <end position="27"/>
    </location>
</feature>
<dbReference type="HOGENOM" id="CLU_2655993_0_0_1"/>
<name>F8NRB1_SERL9</name>
<dbReference type="KEGG" id="sla:SERLADRAFT_463048"/>
<accession>F8NRB1</accession>
<proteinExistence type="predicted"/>
<dbReference type="EMBL" id="GL945432">
    <property type="protein sequence ID" value="EGO26230.1"/>
    <property type="molecule type" value="Genomic_DNA"/>
</dbReference>